<dbReference type="OrthoDB" id="5973539at2759"/>
<feature type="region of interest" description="Disordered" evidence="3">
    <location>
        <begin position="502"/>
        <end position="544"/>
    </location>
</feature>
<evidence type="ECO:0000313" key="4">
    <source>
        <dbReference type="EMBL" id="KAF5367872.1"/>
    </source>
</evidence>
<dbReference type="GO" id="GO:0008654">
    <property type="term" value="P:phospholipid biosynthetic process"/>
    <property type="evidence" value="ECO:0007669"/>
    <property type="project" value="InterPro"/>
</dbReference>
<organism evidence="4 5">
    <name type="scientific">Tricholomella constricta</name>
    <dbReference type="NCBI Taxonomy" id="117010"/>
    <lineage>
        <taxon>Eukaryota</taxon>
        <taxon>Fungi</taxon>
        <taxon>Dikarya</taxon>
        <taxon>Basidiomycota</taxon>
        <taxon>Agaricomycotina</taxon>
        <taxon>Agaricomycetes</taxon>
        <taxon>Agaricomycetidae</taxon>
        <taxon>Agaricales</taxon>
        <taxon>Tricholomatineae</taxon>
        <taxon>Lyophyllaceae</taxon>
        <taxon>Tricholomella</taxon>
    </lineage>
</organism>
<feature type="region of interest" description="Disordered" evidence="3">
    <location>
        <begin position="428"/>
        <end position="447"/>
    </location>
</feature>
<dbReference type="PANTHER" id="PTHR10067:SF17">
    <property type="entry name" value="PHOSPHATIDYLSERINE DECARBOXYLASE PROENZYME 2"/>
    <property type="match status" value="1"/>
</dbReference>
<dbReference type="EMBL" id="JAACJP010000063">
    <property type="protein sequence ID" value="KAF5367872.1"/>
    <property type="molecule type" value="Genomic_DNA"/>
</dbReference>
<evidence type="ECO:0000256" key="3">
    <source>
        <dbReference type="SAM" id="MobiDB-lite"/>
    </source>
</evidence>
<gene>
    <name evidence="4" type="ORF">D9615_010471</name>
</gene>
<dbReference type="Pfam" id="PF02666">
    <property type="entry name" value="PS_Dcarbxylase"/>
    <property type="match status" value="1"/>
</dbReference>
<dbReference type="InterPro" id="IPR003817">
    <property type="entry name" value="PS_Dcarbxylase"/>
</dbReference>
<sequence>MTPLCATAPPDMIRHISMKGDGEEDVEEGALCEVAQTVLDLLMYCLSRRCTTTRHPLHGPALRLRRHSLRTGISFRAPSLRVPRISAFILTPYAFSPTPSSSALGLDTTCTSRTPSSFFLSSPAPFTKSTTIKNKDFLRDFLVKSAYVSSPPSLTFAQALDIPAFIDFPGLKVDKVLDPLDSLVQTFNANASPLLELIDKLSHSYRLVSAADCRLMIFVTIDEATRHWIKGCKFTVQRLDKGQSDRYIGDALAIFGLAPYFQSPMEGKLGPTIFLTGEYYTINPQAVCSSLDVCGENVRKVVPIDSSQFGRVIVVCVGAMMVGSIKTKVEEGEQVLRGQKFRYLAFGVSTIVVLFEKDRVMWDEDLFVKLLPAFEKHSTRKRPSSSNAVQKQDPEALSCICGLTVDHRPRHRAHNRALFAVHDRRRLRHSRRTRPLQPRDAPPPRWLTAYPDTPPPLSPCRPPSLSPSDAYLADPLIVYAYLSLPKPFIHVLDTLRPRTQRLHRRRPHSFCQERVPPQRRLSPHLVPSRPSSPPQEDPPNPCVSEQVQTCTALVQKIWRPFAKSAVMPEHRASLGRYECWFVMGAYPLEAKHNDD</sequence>
<evidence type="ECO:0000256" key="1">
    <source>
        <dbReference type="ARBA" id="ARBA00022793"/>
    </source>
</evidence>
<keyword evidence="5" id="KW-1185">Reference proteome</keyword>
<evidence type="ECO:0000313" key="5">
    <source>
        <dbReference type="Proteomes" id="UP000565441"/>
    </source>
</evidence>
<comment type="caution">
    <text evidence="4">The sequence shown here is derived from an EMBL/GenBank/DDBJ whole genome shotgun (WGS) entry which is preliminary data.</text>
</comment>
<reference evidence="4 5" key="1">
    <citation type="journal article" date="2020" name="ISME J.">
        <title>Uncovering the hidden diversity of litter-decomposition mechanisms in mushroom-forming fungi.</title>
        <authorList>
            <person name="Floudas D."/>
            <person name="Bentzer J."/>
            <person name="Ahren D."/>
            <person name="Johansson T."/>
            <person name="Persson P."/>
            <person name="Tunlid A."/>
        </authorList>
    </citation>
    <scope>NUCLEOTIDE SEQUENCE [LARGE SCALE GENOMIC DNA]</scope>
    <source>
        <strain evidence="4 5">CBS 661.87</strain>
    </source>
</reference>
<proteinExistence type="predicted"/>
<accession>A0A8H5GMT0</accession>
<feature type="compositionally biased region" description="Pro residues" evidence="3">
    <location>
        <begin position="530"/>
        <end position="541"/>
    </location>
</feature>
<keyword evidence="1" id="KW-0210">Decarboxylase</keyword>
<dbReference type="Proteomes" id="UP000565441">
    <property type="component" value="Unassembled WGS sequence"/>
</dbReference>
<evidence type="ECO:0000256" key="2">
    <source>
        <dbReference type="ARBA" id="ARBA00023239"/>
    </source>
</evidence>
<name>A0A8H5GMT0_9AGAR</name>
<dbReference type="AlphaFoldDB" id="A0A8H5GMT0"/>
<dbReference type="PANTHER" id="PTHR10067">
    <property type="entry name" value="PHOSPHATIDYLSERINE DECARBOXYLASE"/>
    <property type="match status" value="1"/>
</dbReference>
<dbReference type="GO" id="GO:0004609">
    <property type="term" value="F:phosphatidylserine decarboxylase activity"/>
    <property type="evidence" value="ECO:0007669"/>
    <property type="project" value="InterPro"/>
</dbReference>
<keyword evidence="2" id="KW-0456">Lyase</keyword>
<protein>
    <submittedName>
        <fullName evidence="4">Uncharacterized protein</fullName>
    </submittedName>
</protein>